<dbReference type="EMBL" id="LCQD01000011">
    <property type="protein sequence ID" value="KKW12599.1"/>
    <property type="molecule type" value="Genomic_DNA"/>
</dbReference>
<accession>A0A0G1Z1N4</accession>
<name>A0A0G1Z1N4_9BACT</name>
<dbReference type="Proteomes" id="UP000034588">
    <property type="component" value="Unassembled WGS sequence"/>
</dbReference>
<reference evidence="1 2" key="1">
    <citation type="journal article" date="2015" name="Nature">
        <title>rRNA introns, odd ribosomes, and small enigmatic genomes across a large radiation of phyla.</title>
        <authorList>
            <person name="Brown C.T."/>
            <person name="Hug L.A."/>
            <person name="Thomas B.C."/>
            <person name="Sharon I."/>
            <person name="Castelle C.J."/>
            <person name="Singh A."/>
            <person name="Wilkins M.J."/>
            <person name="Williams K.H."/>
            <person name="Banfield J.F."/>
        </authorList>
    </citation>
    <scope>NUCLEOTIDE SEQUENCE [LARGE SCALE GENOMIC DNA]</scope>
</reference>
<comment type="caution">
    <text evidence="1">The sequence shown here is derived from an EMBL/GenBank/DDBJ whole genome shotgun (WGS) entry which is preliminary data.</text>
</comment>
<evidence type="ECO:0000313" key="1">
    <source>
        <dbReference type="EMBL" id="KKW12599.1"/>
    </source>
</evidence>
<protein>
    <recommendedName>
        <fullName evidence="3">DegT/DnrJ/EryC1/StrS aminotransferase</fullName>
    </recommendedName>
</protein>
<dbReference type="Gene3D" id="3.40.640.10">
    <property type="entry name" value="Type I PLP-dependent aspartate aminotransferase-like (Major domain)"/>
    <property type="match status" value="1"/>
</dbReference>
<dbReference type="AlphaFoldDB" id="A0A0G1Z1N4"/>
<sequence length="275" mass="30820">MKTIGGTLGHNMKFFPKARDALGEVATMLELAPSNTILMPAYCCKEMVEPFLGKCKVIYYSLDNKLQIDWEKLEPMLGDAGALLFAHSFGWPQDFKELQRIPGILKIEDMTQGQLSLYNDGIPAGCYGDISIASLGKCWPISGAVMCRGSDAALKWHYAMDSMFSDDKLKRQENFVALLQGMPKSKNFKPMFDQITSNICPSHLPLTFVDKIRRDMAQDKLGKAGIHAPIHWNIPAPRHFEAEHKLADTILSLPIDSRYGSLEMREILKVLELIA</sequence>
<dbReference type="InterPro" id="IPR015424">
    <property type="entry name" value="PyrdxlP-dep_Trfase"/>
</dbReference>
<organism evidence="1 2">
    <name type="scientific">Candidatus Gottesmanbacteria bacterium GW2011_GWB1_49_7</name>
    <dbReference type="NCBI Taxonomy" id="1618448"/>
    <lineage>
        <taxon>Bacteria</taxon>
        <taxon>Candidatus Gottesmaniibacteriota</taxon>
    </lineage>
</organism>
<proteinExistence type="predicted"/>
<evidence type="ECO:0000313" key="2">
    <source>
        <dbReference type="Proteomes" id="UP000034588"/>
    </source>
</evidence>
<dbReference type="SUPFAM" id="SSF53383">
    <property type="entry name" value="PLP-dependent transferases"/>
    <property type="match status" value="1"/>
</dbReference>
<dbReference type="InterPro" id="IPR015421">
    <property type="entry name" value="PyrdxlP-dep_Trfase_major"/>
</dbReference>
<gene>
    <name evidence="1" type="ORF">UY48_C0011G0046</name>
</gene>
<evidence type="ECO:0008006" key="3">
    <source>
        <dbReference type="Google" id="ProtNLM"/>
    </source>
</evidence>